<evidence type="ECO:0000256" key="3">
    <source>
        <dbReference type="PIRSR" id="PIRSR000102-1"/>
    </source>
</evidence>
<reference evidence="9" key="1">
    <citation type="journal article" date="2016" name="Genome Announc.">
        <title>Draft genome sequences of fungus Aspergillus calidoustus.</title>
        <authorList>
            <person name="Horn F."/>
            <person name="Linde J."/>
            <person name="Mattern D.J."/>
            <person name="Walther G."/>
            <person name="Guthke R."/>
            <person name="Scherlach K."/>
            <person name="Martin K."/>
            <person name="Brakhage A.A."/>
            <person name="Petzke L."/>
            <person name="Valiante V."/>
        </authorList>
    </citation>
    <scope>NUCLEOTIDE SEQUENCE [LARGE SCALE GENOMIC DNA]</scope>
    <source>
        <strain evidence="9">SF006504</strain>
    </source>
</reference>
<dbReference type="InterPro" id="IPR001236">
    <property type="entry name" value="Lactate/malate_DH_N"/>
</dbReference>
<evidence type="ECO:0008006" key="10">
    <source>
        <dbReference type="Google" id="ProtNLM"/>
    </source>
</evidence>
<proteinExistence type="inferred from homology"/>
<comment type="similarity">
    <text evidence="5">Belongs to the LDH/MDH superfamily.</text>
</comment>
<evidence type="ECO:0000313" key="8">
    <source>
        <dbReference type="EMBL" id="CEL03823.1"/>
    </source>
</evidence>
<feature type="binding site" evidence="4">
    <location>
        <position position="98"/>
    </location>
    <ligand>
        <name>NAD(+)</name>
        <dbReference type="ChEBI" id="CHEBI:57540"/>
    </ligand>
</feature>
<dbReference type="Pfam" id="PF02866">
    <property type="entry name" value="Ldh_1_C"/>
    <property type="match status" value="1"/>
</dbReference>
<evidence type="ECO:0000313" key="9">
    <source>
        <dbReference type="Proteomes" id="UP000054771"/>
    </source>
</evidence>
<dbReference type="OrthoDB" id="6270329at2759"/>
<dbReference type="GO" id="GO:0006089">
    <property type="term" value="P:lactate metabolic process"/>
    <property type="evidence" value="ECO:0007669"/>
    <property type="project" value="TreeGrafter"/>
</dbReference>
<dbReference type="GO" id="GO:0004459">
    <property type="term" value="F:L-lactate dehydrogenase (NAD+) activity"/>
    <property type="evidence" value="ECO:0007669"/>
    <property type="project" value="TreeGrafter"/>
</dbReference>
<dbReference type="Proteomes" id="UP000054771">
    <property type="component" value="Unassembled WGS sequence"/>
</dbReference>
<dbReference type="EMBL" id="CDMC01000004">
    <property type="protein sequence ID" value="CEL03823.1"/>
    <property type="molecule type" value="Genomic_DNA"/>
</dbReference>
<dbReference type="CDD" id="cd00300">
    <property type="entry name" value="LDH_like"/>
    <property type="match status" value="1"/>
</dbReference>
<feature type="binding site" evidence="4">
    <location>
        <begin position="12"/>
        <end position="17"/>
    </location>
    <ligand>
        <name>NAD(+)</name>
        <dbReference type="ChEBI" id="CHEBI:57540"/>
    </ligand>
</feature>
<feature type="active site" description="Proton acceptor" evidence="3">
    <location>
        <position position="178"/>
    </location>
</feature>
<dbReference type="AlphaFoldDB" id="A0A0U5G2S4"/>
<sequence>MQREISRVAIIGVGQVGAAVAYALILGCVADEVLLVDIRGEWRDGQVRDLADVAYAEGSRTRVHAADFREASQCDIVVITAGSKFSYGQTSLDYLFRNTGILRSVVNEMKPFRSDTILLVVANPVDLLTSLAKELAGLPPSQVIGSGTLLASVRLRGLLADSVNVAQSSIDLYVLGIHGDEEVAVWSTATIGGVPLKHALPAASEDAEKERLARECKTRSRSIVSAKGAMSFGIGSVVSSICTSILQDKRNVRPVSHFQPEFGCCFSLPVVLGRTGIIQGVPAGLSAAEQEAVVRSAKELRRTLDRVSEQF</sequence>
<dbReference type="PRINTS" id="PR00086">
    <property type="entry name" value="LLDHDRGNASE"/>
</dbReference>
<dbReference type="PANTHER" id="PTHR43128">
    <property type="entry name" value="L-2-HYDROXYCARBOXYLATE DEHYDROGENASE (NAD(P)(+))"/>
    <property type="match status" value="1"/>
</dbReference>
<feature type="binding site" evidence="4">
    <location>
        <position position="37"/>
    </location>
    <ligand>
        <name>NAD(+)</name>
        <dbReference type="ChEBI" id="CHEBI:57540"/>
    </ligand>
</feature>
<evidence type="ECO:0000256" key="5">
    <source>
        <dbReference type="RuleBase" id="RU003369"/>
    </source>
</evidence>
<dbReference type="SUPFAM" id="SSF51735">
    <property type="entry name" value="NAD(P)-binding Rossmann-fold domains"/>
    <property type="match status" value="1"/>
</dbReference>
<feature type="domain" description="Lactate/malate dehydrogenase C-terminal" evidence="7">
    <location>
        <begin position="148"/>
        <end position="309"/>
    </location>
</feature>
<dbReference type="SUPFAM" id="SSF56327">
    <property type="entry name" value="LDH C-terminal domain-like"/>
    <property type="match status" value="1"/>
</dbReference>
<keyword evidence="1 5" id="KW-0560">Oxidoreductase</keyword>
<dbReference type="Pfam" id="PF00056">
    <property type="entry name" value="Ldh_1_N"/>
    <property type="match status" value="1"/>
</dbReference>
<dbReference type="InterPro" id="IPR022383">
    <property type="entry name" value="Lactate/malate_DH_C"/>
</dbReference>
<dbReference type="STRING" id="454130.A0A0U5G2S4"/>
<dbReference type="PROSITE" id="PS51257">
    <property type="entry name" value="PROKAR_LIPOPROTEIN"/>
    <property type="match status" value="1"/>
</dbReference>
<dbReference type="Gene3D" id="3.90.110.10">
    <property type="entry name" value="Lactate dehydrogenase/glycoside hydrolase, family 4, C-terminal"/>
    <property type="match status" value="1"/>
</dbReference>
<organism evidence="8 9">
    <name type="scientific">Aspergillus calidoustus</name>
    <dbReference type="NCBI Taxonomy" id="454130"/>
    <lineage>
        <taxon>Eukaryota</taxon>
        <taxon>Fungi</taxon>
        <taxon>Dikarya</taxon>
        <taxon>Ascomycota</taxon>
        <taxon>Pezizomycotina</taxon>
        <taxon>Eurotiomycetes</taxon>
        <taxon>Eurotiomycetidae</taxon>
        <taxon>Eurotiales</taxon>
        <taxon>Aspergillaceae</taxon>
        <taxon>Aspergillus</taxon>
        <taxon>Aspergillus subgen. Nidulantes</taxon>
    </lineage>
</organism>
<dbReference type="InterPro" id="IPR001557">
    <property type="entry name" value="L-lactate/malate_DH"/>
</dbReference>
<dbReference type="PIRSF" id="PIRSF000102">
    <property type="entry name" value="Lac_mal_DH"/>
    <property type="match status" value="1"/>
</dbReference>
<dbReference type="PANTHER" id="PTHR43128:SF16">
    <property type="entry name" value="L-LACTATE DEHYDROGENASE"/>
    <property type="match status" value="1"/>
</dbReference>
<evidence type="ECO:0000259" key="7">
    <source>
        <dbReference type="Pfam" id="PF02866"/>
    </source>
</evidence>
<feature type="domain" description="Lactate/malate dehydrogenase N-terminal" evidence="6">
    <location>
        <begin position="7"/>
        <end position="145"/>
    </location>
</feature>
<feature type="binding site" evidence="4">
    <location>
        <begin position="121"/>
        <end position="123"/>
    </location>
    <ligand>
        <name>NAD(+)</name>
        <dbReference type="ChEBI" id="CHEBI:57540"/>
    </ligand>
</feature>
<evidence type="ECO:0000256" key="1">
    <source>
        <dbReference type="ARBA" id="ARBA00023002"/>
    </source>
</evidence>
<evidence type="ECO:0000256" key="4">
    <source>
        <dbReference type="PIRSR" id="PIRSR000102-3"/>
    </source>
</evidence>
<protein>
    <recommendedName>
        <fullName evidence="10">L-lactate dehydrogenase</fullName>
    </recommendedName>
</protein>
<dbReference type="InterPro" id="IPR015955">
    <property type="entry name" value="Lactate_DH/Glyco_Ohase_4_C"/>
</dbReference>
<dbReference type="InterPro" id="IPR036291">
    <property type="entry name" value="NAD(P)-bd_dom_sf"/>
</dbReference>
<accession>A0A0U5G2S4</accession>
<name>A0A0U5G2S4_ASPCI</name>
<dbReference type="Gene3D" id="3.40.50.720">
    <property type="entry name" value="NAD(P)-binding Rossmann-like Domain"/>
    <property type="match status" value="1"/>
</dbReference>
<evidence type="ECO:0000256" key="2">
    <source>
        <dbReference type="ARBA" id="ARBA00023027"/>
    </source>
</evidence>
<keyword evidence="2 4" id="KW-0520">NAD</keyword>
<keyword evidence="9" id="KW-1185">Reference proteome</keyword>
<evidence type="ECO:0000259" key="6">
    <source>
        <dbReference type="Pfam" id="PF00056"/>
    </source>
</evidence>
<gene>
    <name evidence="8" type="ORF">ASPCAL04965</name>
</gene>